<dbReference type="PANTHER" id="PTHR30405">
    <property type="entry name" value="TRANSPOSASE"/>
    <property type="match status" value="1"/>
</dbReference>
<comment type="caution">
    <text evidence="3">The sequence shown here is derived from an EMBL/GenBank/DDBJ whole genome shotgun (WGS) entry which is preliminary data.</text>
</comment>
<gene>
    <name evidence="3" type="ORF">DWX92_12120</name>
</gene>
<dbReference type="GO" id="GO:0003677">
    <property type="term" value="F:DNA binding"/>
    <property type="evidence" value="ECO:0007669"/>
    <property type="project" value="UniProtKB-KW"/>
</dbReference>
<sequence length="84" mass="9719">QSISDVSWSKFTTQLEYKAEWYGKVIKKVDTFYASSQICHCCGYKNEETKDLKAREWTCPKCHAEHDRDINASINILMQGILAN</sequence>
<dbReference type="AlphaFoldDB" id="A0A412ITL1"/>
<dbReference type="Pfam" id="PF07282">
    <property type="entry name" value="Cas12f1-like_TNB"/>
    <property type="match status" value="1"/>
</dbReference>
<dbReference type="PANTHER" id="PTHR30405:SF11">
    <property type="entry name" value="RNA-GUIDED DNA ENDONUCLEASE RV2885C-RELATED"/>
    <property type="match status" value="1"/>
</dbReference>
<feature type="non-terminal residue" evidence="3">
    <location>
        <position position="1"/>
    </location>
</feature>
<dbReference type="EMBL" id="QRVM01000104">
    <property type="protein sequence ID" value="RGS43416.1"/>
    <property type="molecule type" value="Genomic_DNA"/>
</dbReference>
<accession>A0A412ITL1</accession>
<dbReference type="InterPro" id="IPR051399">
    <property type="entry name" value="RNA-guided_DNA_endo/Transpos"/>
</dbReference>
<dbReference type="NCBIfam" id="NF040570">
    <property type="entry name" value="guided_TnpB"/>
    <property type="match status" value="1"/>
</dbReference>
<evidence type="ECO:0000313" key="3">
    <source>
        <dbReference type="EMBL" id="RGS43416.1"/>
    </source>
</evidence>
<feature type="domain" description="Cas12f1-like TNB" evidence="2">
    <location>
        <begin position="8"/>
        <end position="76"/>
    </location>
</feature>
<dbReference type="RefSeq" id="WP_147334730.1">
    <property type="nucleotide sequence ID" value="NZ_QRVM01000104.1"/>
</dbReference>
<evidence type="ECO:0000256" key="1">
    <source>
        <dbReference type="ARBA" id="ARBA00023125"/>
    </source>
</evidence>
<dbReference type="Proteomes" id="UP000285274">
    <property type="component" value="Unassembled WGS sequence"/>
</dbReference>
<protein>
    <submittedName>
        <fullName evidence="3">Transposase</fullName>
    </submittedName>
</protein>
<evidence type="ECO:0000259" key="2">
    <source>
        <dbReference type="Pfam" id="PF07282"/>
    </source>
</evidence>
<evidence type="ECO:0000313" key="4">
    <source>
        <dbReference type="Proteomes" id="UP000285274"/>
    </source>
</evidence>
<organism evidence="3 4">
    <name type="scientific">Holdemanella biformis</name>
    <dbReference type="NCBI Taxonomy" id="1735"/>
    <lineage>
        <taxon>Bacteria</taxon>
        <taxon>Bacillati</taxon>
        <taxon>Bacillota</taxon>
        <taxon>Erysipelotrichia</taxon>
        <taxon>Erysipelotrichales</taxon>
        <taxon>Erysipelotrichaceae</taxon>
        <taxon>Holdemanella</taxon>
    </lineage>
</organism>
<dbReference type="SUPFAM" id="SSF57802">
    <property type="entry name" value="Rubredoxin-like"/>
    <property type="match status" value="1"/>
</dbReference>
<proteinExistence type="predicted"/>
<keyword evidence="1" id="KW-0238">DNA-binding</keyword>
<reference evidence="3 4" key="1">
    <citation type="submission" date="2018-08" db="EMBL/GenBank/DDBJ databases">
        <title>A genome reference for cultivated species of the human gut microbiota.</title>
        <authorList>
            <person name="Zou Y."/>
            <person name="Xue W."/>
            <person name="Luo G."/>
        </authorList>
    </citation>
    <scope>NUCLEOTIDE SEQUENCE [LARGE SCALE GENOMIC DNA]</scope>
    <source>
        <strain evidence="3 4">AF22-10AC</strain>
    </source>
</reference>
<name>A0A412ITL1_9FIRM</name>
<dbReference type="InterPro" id="IPR010095">
    <property type="entry name" value="Cas12f1-like_TNB"/>
</dbReference>